<evidence type="ECO:0000313" key="1">
    <source>
        <dbReference type="EMBL" id="KAG0412875.1"/>
    </source>
</evidence>
<gene>
    <name evidence="1" type="ORF">HPB47_009970</name>
</gene>
<comment type="caution">
    <text evidence="1">The sequence shown here is derived from an EMBL/GenBank/DDBJ whole genome shotgun (WGS) entry which is preliminary data.</text>
</comment>
<name>A0AC60P0B3_IXOPE</name>
<sequence length="381" mass="42386">MQFQGHLIEEEYEDIPSDCDSFVGGDESSDSDSDYDANDDSGASPQENSPMKRKDIHTMFPLGGSLAEARPARLGTSIGPPAAYDKLNNVSTDIVFTNRSEHAQKPCSLQRKRLRMRLTDNSATAAAWCRSREQRYAFTPEELRVLKECNRESFYYRSYLTAHPRFGTTLKVVGAGFAGWLVGKFSYQSTCEQKLMQLPGSVIGDAIRRKRGLSSSQTTGDPQDSNQVLDFTLKDPQYSSRIAEASSRPSSLDTLGHTTYQGLDDSFRPSMDNPNATQAPEDLPPLQHKTSYDELRRQNRLEHERRLAMASSTQHQQQAHQPQPDLSDPASQAGRPLQPGTRDRPPRSAFDTRTASTTIPGTVPARSTGAKKNDYGDTWDD</sequence>
<evidence type="ECO:0000313" key="2">
    <source>
        <dbReference type="Proteomes" id="UP000805193"/>
    </source>
</evidence>
<accession>A0AC60P0B3</accession>
<organism evidence="1 2">
    <name type="scientific">Ixodes persulcatus</name>
    <name type="common">Taiga tick</name>
    <dbReference type="NCBI Taxonomy" id="34615"/>
    <lineage>
        <taxon>Eukaryota</taxon>
        <taxon>Metazoa</taxon>
        <taxon>Ecdysozoa</taxon>
        <taxon>Arthropoda</taxon>
        <taxon>Chelicerata</taxon>
        <taxon>Arachnida</taxon>
        <taxon>Acari</taxon>
        <taxon>Parasitiformes</taxon>
        <taxon>Ixodida</taxon>
        <taxon>Ixodoidea</taxon>
        <taxon>Ixodidae</taxon>
        <taxon>Ixodinae</taxon>
        <taxon>Ixodes</taxon>
    </lineage>
</organism>
<protein>
    <submittedName>
        <fullName evidence="1">Uncharacterized protein</fullName>
    </submittedName>
</protein>
<proteinExistence type="predicted"/>
<reference evidence="1 2" key="1">
    <citation type="journal article" date="2020" name="Cell">
        <title>Large-Scale Comparative Analyses of Tick Genomes Elucidate Their Genetic Diversity and Vector Capacities.</title>
        <authorList>
            <consortium name="Tick Genome and Microbiome Consortium (TIGMIC)"/>
            <person name="Jia N."/>
            <person name="Wang J."/>
            <person name="Shi W."/>
            <person name="Du L."/>
            <person name="Sun Y."/>
            <person name="Zhan W."/>
            <person name="Jiang J.F."/>
            <person name="Wang Q."/>
            <person name="Zhang B."/>
            <person name="Ji P."/>
            <person name="Bell-Sakyi L."/>
            <person name="Cui X.M."/>
            <person name="Yuan T.T."/>
            <person name="Jiang B.G."/>
            <person name="Yang W.F."/>
            <person name="Lam T.T."/>
            <person name="Chang Q.C."/>
            <person name="Ding S.J."/>
            <person name="Wang X.J."/>
            <person name="Zhu J.G."/>
            <person name="Ruan X.D."/>
            <person name="Zhao L."/>
            <person name="Wei J.T."/>
            <person name="Ye R.Z."/>
            <person name="Que T.C."/>
            <person name="Du C.H."/>
            <person name="Zhou Y.H."/>
            <person name="Cheng J.X."/>
            <person name="Dai P.F."/>
            <person name="Guo W.B."/>
            <person name="Han X.H."/>
            <person name="Huang E.J."/>
            <person name="Li L.F."/>
            <person name="Wei W."/>
            <person name="Gao Y.C."/>
            <person name="Liu J.Z."/>
            <person name="Shao H.Z."/>
            <person name="Wang X."/>
            <person name="Wang C.C."/>
            <person name="Yang T.C."/>
            <person name="Huo Q.B."/>
            <person name="Li W."/>
            <person name="Chen H.Y."/>
            <person name="Chen S.E."/>
            <person name="Zhou L.G."/>
            <person name="Ni X.B."/>
            <person name="Tian J.H."/>
            <person name="Sheng Y."/>
            <person name="Liu T."/>
            <person name="Pan Y.S."/>
            <person name="Xia L.Y."/>
            <person name="Li J."/>
            <person name="Zhao F."/>
            <person name="Cao W.C."/>
        </authorList>
    </citation>
    <scope>NUCLEOTIDE SEQUENCE [LARGE SCALE GENOMIC DNA]</scope>
    <source>
        <strain evidence="1">Iper-2018</strain>
    </source>
</reference>
<dbReference type="EMBL" id="JABSTQ010011315">
    <property type="protein sequence ID" value="KAG0412875.1"/>
    <property type="molecule type" value="Genomic_DNA"/>
</dbReference>
<dbReference type="Proteomes" id="UP000805193">
    <property type="component" value="Unassembled WGS sequence"/>
</dbReference>
<keyword evidence="2" id="KW-1185">Reference proteome</keyword>